<dbReference type="CDD" id="cd09078">
    <property type="entry name" value="nSMase"/>
    <property type="match status" value="1"/>
</dbReference>
<dbReference type="GO" id="GO:0005737">
    <property type="term" value="C:cytoplasm"/>
    <property type="evidence" value="ECO:0007669"/>
    <property type="project" value="TreeGrafter"/>
</dbReference>
<comment type="caution">
    <text evidence="5">The sequence shown here is derived from an EMBL/GenBank/DDBJ whole genome shotgun (WGS) entry which is preliminary data.</text>
</comment>
<keyword evidence="6" id="KW-1185">Reference proteome</keyword>
<name>A0A1Y1VBP1_9FUNG</name>
<evidence type="ECO:0000256" key="1">
    <source>
        <dbReference type="ARBA" id="ARBA00006335"/>
    </source>
</evidence>
<sequence>MNSDIKAKENVTSKAIKILTYNSFIRPPFISTLSRDYRDERLALFGERIFKKYDIITFQEMFSFLSNRIEHIIEVAKEYGLLYHCRTPKNPIWKFASDGGLLLLSRYPIVDFDIHKLIRGIHGDYFSDKSVLYAKIEVLPQRYLHLFSAHLQASYSNYPHVNISKSVRIRFTQLTEIRNFIQCKTAKVKKSEPIFLLGDLNVNSRLYEKNTTVSSKEYKIMMDIFRGKRSFYHPSVDLCGLCCGWCSDGFRIKKIKCYPSEDDELNNTFEVYDIGRYFLKYHPNTSCKIFPKKFYKENDIMEVKKSLDYVFLFNKIEPSNLQTQQLYPELKMLTSTLERPILFDDTIEKTPDNLTDSKKDTNKIDISNIKEKDRHRKINSSFDAISNLQKKSLTYNPTEPINPLELTIENSLNRKKNSLFIQDYLHTISKYYKIKKIEIEKFKVDNKPFQYLSDHYGVCFLIEIYN</sequence>
<evidence type="ECO:0000313" key="5">
    <source>
        <dbReference type="EMBL" id="ORX52109.1"/>
    </source>
</evidence>
<dbReference type="Pfam" id="PF03372">
    <property type="entry name" value="Exo_endo_phos"/>
    <property type="match status" value="1"/>
</dbReference>
<gene>
    <name evidence="5" type="ORF">BCR36DRAFT_33806</name>
</gene>
<accession>A0A1Y1VBP1</accession>
<evidence type="ECO:0000313" key="6">
    <source>
        <dbReference type="Proteomes" id="UP000193719"/>
    </source>
</evidence>
<organism evidence="5 6">
    <name type="scientific">Piromyces finnis</name>
    <dbReference type="NCBI Taxonomy" id="1754191"/>
    <lineage>
        <taxon>Eukaryota</taxon>
        <taxon>Fungi</taxon>
        <taxon>Fungi incertae sedis</taxon>
        <taxon>Chytridiomycota</taxon>
        <taxon>Chytridiomycota incertae sedis</taxon>
        <taxon>Neocallimastigomycetes</taxon>
        <taxon>Neocallimastigales</taxon>
        <taxon>Neocallimastigaceae</taxon>
        <taxon>Piromyces</taxon>
    </lineage>
</organism>
<dbReference type="Gene3D" id="3.60.10.10">
    <property type="entry name" value="Endonuclease/exonuclease/phosphatase"/>
    <property type="match status" value="1"/>
</dbReference>
<evidence type="ECO:0000256" key="3">
    <source>
        <dbReference type="ARBA" id="ARBA00022801"/>
    </source>
</evidence>
<dbReference type="InterPro" id="IPR017766">
    <property type="entry name" value="Sphingomyelinase/PLipase_C"/>
</dbReference>
<comment type="similarity">
    <text evidence="1">Belongs to the neutral sphingomyelinase family.</text>
</comment>
<dbReference type="EC" id="3.1.4.12" evidence="2"/>
<protein>
    <recommendedName>
        <fullName evidence="2">sphingomyelin phosphodiesterase</fullName>
        <ecNumber evidence="2">3.1.4.12</ecNumber>
    </recommendedName>
</protein>
<evidence type="ECO:0000256" key="2">
    <source>
        <dbReference type="ARBA" id="ARBA00012369"/>
    </source>
</evidence>
<dbReference type="Proteomes" id="UP000193719">
    <property type="component" value="Unassembled WGS sequence"/>
</dbReference>
<dbReference type="InterPro" id="IPR038772">
    <property type="entry name" value="Sph/SMPD2-like"/>
</dbReference>
<reference evidence="5 6" key="2">
    <citation type="submission" date="2016-08" db="EMBL/GenBank/DDBJ databases">
        <title>Pervasive Adenine N6-methylation of Active Genes in Fungi.</title>
        <authorList>
            <consortium name="DOE Joint Genome Institute"/>
            <person name="Mondo S.J."/>
            <person name="Dannebaum R.O."/>
            <person name="Kuo R.C."/>
            <person name="Labutti K."/>
            <person name="Haridas S."/>
            <person name="Kuo A."/>
            <person name="Salamov A."/>
            <person name="Ahrendt S.R."/>
            <person name="Lipzen A."/>
            <person name="Sullivan W."/>
            <person name="Andreopoulos W.B."/>
            <person name="Clum A."/>
            <person name="Lindquist E."/>
            <person name="Daum C."/>
            <person name="Ramamoorthy G.K."/>
            <person name="Gryganskyi A."/>
            <person name="Culley D."/>
            <person name="Magnuson J.K."/>
            <person name="James T.Y."/>
            <person name="O'Malley M.A."/>
            <person name="Stajich J.E."/>
            <person name="Spatafora J.W."/>
            <person name="Visel A."/>
            <person name="Grigoriev I.V."/>
        </authorList>
    </citation>
    <scope>NUCLEOTIDE SEQUENCE [LARGE SCALE GENOMIC DNA]</scope>
    <source>
        <strain evidence="6">finn</strain>
    </source>
</reference>
<feature type="domain" description="Endonuclease/exonuclease/phosphatase" evidence="4">
    <location>
        <begin position="49"/>
        <end position="208"/>
    </location>
</feature>
<proteinExistence type="inferred from homology"/>
<dbReference type="PANTHER" id="PTHR16320">
    <property type="entry name" value="SPHINGOMYELINASE FAMILY MEMBER"/>
    <property type="match status" value="1"/>
</dbReference>
<keyword evidence="3" id="KW-0378">Hydrolase</keyword>
<dbReference type="AlphaFoldDB" id="A0A1Y1VBP1"/>
<dbReference type="STRING" id="1754191.A0A1Y1VBP1"/>
<dbReference type="InterPro" id="IPR005135">
    <property type="entry name" value="Endo/exonuclease/phosphatase"/>
</dbReference>
<dbReference type="PANTHER" id="PTHR16320:SF1">
    <property type="entry name" value="SPHINGOMYELINASE DDB_G0288017"/>
    <property type="match status" value="1"/>
</dbReference>
<dbReference type="GO" id="GO:0004767">
    <property type="term" value="F:sphingomyelin phosphodiesterase activity"/>
    <property type="evidence" value="ECO:0007669"/>
    <property type="project" value="UniProtKB-EC"/>
</dbReference>
<evidence type="ECO:0000259" key="4">
    <source>
        <dbReference type="Pfam" id="PF03372"/>
    </source>
</evidence>
<dbReference type="GO" id="GO:0005576">
    <property type="term" value="C:extracellular region"/>
    <property type="evidence" value="ECO:0007669"/>
    <property type="project" value="InterPro"/>
</dbReference>
<reference evidence="5 6" key="1">
    <citation type="submission" date="2016-08" db="EMBL/GenBank/DDBJ databases">
        <title>Genomes of anaerobic fungi encode conserved fungal cellulosomes for biomass hydrolysis.</title>
        <authorList>
            <consortium name="DOE Joint Genome Institute"/>
            <person name="Haitjema C.H."/>
            <person name="Gilmore S.P."/>
            <person name="Henske J.K."/>
            <person name="Solomon K.V."/>
            <person name="De Groot R."/>
            <person name="Kuo A."/>
            <person name="Mondo S.J."/>
            <person name="Salamov A.A."/>
            <person name="Labutti K."/>
            <person name="Zhao Z."/>
            <person name="Chiniquy J."/>
            <person name="Barry K."/>
            <person name="Brewer H.M."/>
            <person name="Purvine S.O."/>
            <person name="Wright A.T."/>
            <person name="Boxma B."/>
            <person name="Van Alen T."/>
            <person name="Hackstein J.H."/>
            <person name="Baker S.E."/>
            <person name="Grigoriev I.V."/>
            <person name="O'Malley M.A."/>
        </authorList>
    </citation>
    <scope>NUCLEOTIDE SEQUENCE [LARGE SCALE GENOMIC DNA]</scope>
    <source>
        <strain evidence="6">finn</strain>
    </source>
</reference>
<dbReference type="OrthoDB" id="40902at2759"/>
<dbReference type="SUPFAM" id="SSF56219">
    <property type="entry name" value="DNase I-like"/>
    <property type="match status" value="1"/>
</dbReference>
<dbReference type="EMBL" id="MCFH01000016">
    <property type="protein sequence ID" value="ORX52109.1"/>
    <property type="molecule type" value="Genomic_DNA"/>
</dbReference>
<dbReference type="InterPro" id="IPR036691">
    <property type="entry name" value="Endo/exonu/phosph_ase_sf"/>
</dbReference>